<proteinExistence type="predicted"/>
<dbReference type="SUPFAM" id="SSF52047">
    <property type="entry name" value="RNI-like"/>
    <property type="match status" value="1"/>
</dbReference>
<evidence type="ECO:0000313" key="2">
    <source>
        <dbReference type="Proteomes" id="UP000799302"/>
    </source>
</evidence>
<dbReference type="OrthoDB" id="3257981at2759"/>
<dbReference type="Gene3D" id="3.80.10.10">
    <property type="entry name" value="Ribonuclease Inhibitor"/>
    <property type="match status" value="1"/>
</dbReference>
<sequence>MTVKLEFPSPLTFDRVMETRSVVAHNSLLFKIPFEILSIIAENLYATASKKDLANLALVNSDCRQLARACQFRSVKLDASSNSEKLLGLLRREVIERRHNQGHTRNPSLGVCMRHLKGNIQSFGEAIRNAIPRKPGRSVEDAWVSDDDAFDSDEEEAERWEDLSELMKAKAENHRSNVLFVASHLPHLETFEMDVADWNTALFNHIISSPSIKNLTFRMLKVQECAPTAVYGAIAWPLETLDISLDCEESFDFFSEGPPVNISENYSTILKPCSTSLRSLKLSHQDIANGKRSQDPISFSLKFPSLQYLDINEETGFDQSALRSLVLSSSSLSTLAINYANKTTRKLLDHHGQIPSLETLVLHMYKDPGERVALEFLKQNKQLKSFAIDGARTVSLIERTLSLLTTFSNLSKLSLAWKGDKIPDSSLIAISKLSSLEVIHLTAGRQQGLKLDWLVDHEPIRHHLGVLRNLKRIAFTRDIYSYPYKGRYVPYSDYLTLQKQNETSHFKFMHSCAYKYVQEWPFLQFLHIGLISVHIHRGERQTRFEQDLDVHFSWMRDMFGIDRDSTVWR</sequence>
<reference evidence="1" key="1">
    <citation type="journal article" date="2020" name="Stud. Mycol.">
        <title>101 Dothideomycetes genomes: a test case for predicting lifestyles and emergence of pathogens.</title>
        <authorList>
            <person name="Haridas S."/>
            <person name="Albert R."/>
            <person name="Binder M."/>
            <person name="Bloem J."/>
            <person name="Labutti K."/>
            <person name="Salamov A."/>
            <person name="Andreopoulos B."/>
            <person name="Baker S."/>
            <person name="Barry K."/>
            <person name="Bills G."/>
            <person name="Bluhm B."/>
            <person name="Cannon C."/>
            <person name="Castanera R."/>
            <person name="Culley D."/>
            <person name="Daum C."/>
            <person name="Ezra D."/>
            <person name="Gonzalez J."/>
            <person name="Henrissat B."/>
            <person name="Kuo A."/>
            <person name="Liang C."/>
            <person name="Lipzen A."/>
            <person name="Lutzoni F."/>
            <person name="Magnuson J."/>
            <person name="Mondo S."/>
            <person name="Nolan M."/>
            <person name="Ohm R."/>
            <person name="Pangilinan J."/>
            <person name="Park H.-J."/>
            <person name="Ramirez L."/>
            <person name="Alfaro M."/>
            <person name="Sun H."/>
            <person name="Tritt A."/>
            <person name="Yoshinaga Y."/>
            <person name="Zwiers L.-H."/>
            <person name="Turgeon B."/>
            <person name="Goodwin S."/>
            <person name="Spatafora J."/>
            <person name="Crous P."/>
            <person name="Grigoriev I."/>
        </authorList>
    </citation>
    <scope>NUCLEOTIDE SEQUENCE</scope>
    <source>
        <strain evidence="1">CBS 115976</strain>
    </source>
</reference>
<accession>A0A6A6TYL9</accession>
<evidence type="ECO:0008006" key="3">
    <source>
        <dbReference type="Google" id="ProtNLM"/>
    </source>
</evidence>
<dbReference type="AlphaFoldDB" id="A0A6A6TYL9"/>
<protein>
    <recommendedName>
        <fullName evidence="3">F-box domain-containing protein</fullName>
    </recommendedName>
</protein>
<dbReference type="Proteomes" id="UP000799302">
    <property type="component" value="Unassembled WGS sequence"/>
</dbReference>
<organism evidence="1 2">
    <name type="scientific">Microthyrium microscopicum</name>
    <dbReference type="NCBI Taxonomy" id="703497"/>
    <lineage>
        <taxon>Eukaryota</taxon>
        <taxon>Fungi</taxon>
        <taxon>Dikarya</taxon>
        <taxon>Ascomycota</taxon>
        <taxon>Pezizomycotina</taxon>
        <taxon>Dothideomycetes</taxon>
        <taxon>Dothideomycetes incertae sedis</taxon>
        <taxon>Microthyriales</taxon>
        <taxon>Microthyriaceae</taxon>
        <taxon>Microthyrium</taxon>
    </lineage>
</organism>
<dbReference type="EMBL" id="MU004242">
    <property type="protein sequence ID" value="KAF2664516.1"/>
    <property type="molecule type" value="Genomic_DNA"/>
</dbReference>
<name>A0A6A6TYL9_9PEZI</name>
<dbReference type="InterPro" id="IPR032675">
    <property type="entry name" value="LRR_dom_sf"/>
</dbReference>
<evidence type="ECO:0000313" key="1">
    <source>
        <dbReference type="EMBL" id="KAF2664516.1"/>
    </source>
</evidence>
<keyword evidence="2" id="KW-1185">Reference proteome</keyword>
<gene>
    <name evidence="1" type="ORF">BT63DRAFT_429280</name>
</gene>